<sequence>MLAGWLTRITGRSKPPGTGGNPRGAHNSWVAGSHARATTTAELPQGGAMAVGDKVWLVTVTTEPAEETPGNPTMTGYFIHASPDGAADRLREALDECGVDDMPPELFESEFEDDGTYHGSFTIDEQLLSYTVAELTVGH</sequence>
<dbReference type="EMBL" id="BLLB01000002">
    <property type="protein sequence ID" value="GFH00965.1"/>
    <property type="molecule type" value="Genomic_DNA"/>
</dbReference>
<comment type="caution">
    <text evidence="2">The sequence shown here is derived from an EMBL/GenBank/DDBJ whole genome shotgun (WGS) entry which is preliminary data.</text>
</comment>
<accession>A0A7I9ZIW4</accession>
<proteinExistence type="predicted"/>
<protein>
    <submittedName>
        <fullName evidence="2">Uncharacterized protein</fullName>
    </submittedName>
</protein>
<name>A0A7I9ZIW4_9MYCO</name>
<dbReference type="AlphaFoldDB" id="A0A7I9ZIW4"/>
<reference evidence="2 3" key="1">
    <citation type="journal article" date="2019" name="Emerg. Microbes Infect.">
        <title>Comprehensive subspecies identification of 175 nontuberculous mycobacteria species based on 7547 genomic profiles.</title>
        <authorList>
            <person name="Matsumoto Y."/>
            <person name="Kinjo T."/>
            <person name="Motooka D."/>
            <person name="Nabeya D."/>
            <person name="Jung N."/>
            <person name="Uechi K."/>
            <person name="Horii T."/>
            <person name="Iida T."/>
            <person name="Fujita J."/>
            <person name="Nakamura S."/>
        </authorList>
    </citation>
    <scope>NUCLEOTIDE SEQUENCE [LARGE SCALE GENOMIC DNA]</scope>
    <source>
        <strain evidence="2 3">JCM 30996</strain>
    </source>
</reference>
<dbReference type="Proteomes" id="UP000465304">
    <property type="component" value="Unassembled WGS sequence"/>
</dbReference>
<evidence type="ECO:0000313" key="3">
    <source>
        <dbReference type="Proteomes" id="UP000465304"/>
    </source>
</evidence>
<evidence type="ECO:0000256" key="1">
    <source>
        <dbReference type="SAM" id="MobiDB-lite"/>
    </source>
</evidence>
<feature type="region of interest" description="Disordered" evidence="1">
    <location>
        <begin position="1"/>
        <end position="29"/>
    </location>
</feature>
<keyword evidence="3" id="KW-1185">Reference proteome</keyword>
<gene>
    <name evidence="2" type="ORF">MHIP_14480</name>
</gene>
<evidence type="ECO:0000313" key="2">
    <source>
        <dbReference type="EMBL" id="GFH00965.1"/>
    </source>
</evidence>
<organism evidence="2 3">
    <name type="scientific">Mycolicibacterium hippocampi</name>
    <dbReference type="NCBI Taxonomy" id="659824"/>
    <lineage>
        <taxon>Bacteria</taxon>
        <taxon>Bacillati</taxon>
        <taxon>Actinomycetota</taxon>
        <taxon>Actinomycetes</taxon>
        <taxon>Mycobacteriales</taxon>
        <taxon>Mycobacteriaceae</taxon>
        <taxon>Mycolicibacterium</taxon>
    </lineage>
</organism>